<accession>Q4TCK2</accession>
<feature type="compositionally biased region" description="Polar residues" evidence="1">
    <location>
        <begin position="229"/>
        <end position="242"/>
    </location>
</feature>
<dbReference type="EMBL" id="CAAE01006856">
    <property type="protein sequence ID" value="CAF89380.1"/>
    <property type="molecule type" value="Genomic_DNA"/>
</dbReference>
<gene>
    <name evidence="2" type="ORF">GSTENG00003267001</name>
</gene>
<feature type="compositionally biased region" description="Basic and acidic residues" evidence="1">
    <location>
        <begin position="169"/>
        <end position="196"/>
    </location>
</feature>
<feature type="non-terminal residue" evidence="2">
    <location>
        <position position="1"/>
    </location>
</feature>
<reference evidence="2" key="2">
    <citation type="submission" date="2004-02" db="EMBL/GenBank/DDBJ databases">
        <authorList>
            <consortium name="Genoscope"/>
            <consortium name="Whitehead Institute Centre for Genome Research"/>
        </authorList>
    </citation>
    <scope>NUCLEOTIDE SEQUENCE</scope>
</reference>
<dbReference type="OrthoDB" id="66881at2759"/>
<organism evidence="2">
    <name type="scientific">Tetraodon nigroviridis</name>
    <name type="common">Spotted green pufferfish</name>
    <name type="synonym">Chelonodon nigroviridis</name>
    <dbReference type="NCBI Taxonomy" id="99883"/>
    <lineage>
        <taxon>Eukaryota</taxon>
        <taxon>Metazoa</taxon>
        <taxon>Chordata</taxon>
        <taxon>Craniata</taxon>
        <taxon>Vertebrata</taxon>
        <taxon>Euteleostomi</taxon>
        <taxon>Actinopterygii</taxon>
        <taxon>Neopterygii</taxon>
        <taxon>Teleostei</taxon>
        <taxon>Neoteleostei</taxon>
        <taxon>Acanthomorphata</taxon>
        <taxon>Eupercaria</taxon>
        <taxon>Tetraodontiformes</taxon>
        <taxon>Tetradontoidea</taxon>
        <taxon>Tetraodontidae</taxon>
        <taxon>Tetraodon</taxon>
    </lineage>
</organism>
<reference evidence="2" key="1">
    <citation type="journal article" date="2004" name="Nature">
        <title>Genome duplication in the teleost fish Tetraodon nigroviridis reveals the early vertebrate proto-karyotype.</title>
        <authorList>
            <person name="Jaillon O."/>
            <person name="Aury J.-M."/>
            <person name="Brunet F."/>
            <person name="Petit J.-L."/>
            <person name="Stange-Thomann N."/>
            <person name="Mauceli E."/>
            <person name="Bouneau L."/>
            <person name="Fischer C."/>
            <person name="Ozouf-Costaz C."/>
            <person name="Bernot A."/>
            <person name="Nicaud S."/>
            <person name="Jaffe D."/>
            <person name="Fisher S."/>
            <person name="Lutfalla G."/>
            <person name="Dossat C."/>
            <person name="Segurens B."/>
            <person name="Dasilva C."/>
            <person name="Salanoubat M."/>
            <person name="Levy M."/>
            <person name="Boudet N."/>
            <person name="Castellano S."/>
            <person name="Anthouard V."/>
            <person name="Jubin C."/>
            <person name="Castelli V."/>
            <person name="Katinka M."/>
            <person name="Vacherie B."/>
            <person name="Biemont C."/>
            <person name="Skalli Z."/>
            <person name="Cattolico L."/>
            <person name="Poulain J."/>
            <person name="De Berardinis V."/>
            <person name="Cruaud C."/>
            <person name="Duprat S."/>
            <person name="Brottier P."/>
            <person name="Coutanceau J.-P."/>
            <person name="Gouzy J."/>
            <person name="Parra G."/>
            <person name="Lardier G."/>
            <person name="Chapple C."/>
            <person name="McKernan K.J."/>
            <person name="McEwan P."/>
            <person name="Bosak S."/>
            <person name="Kellis M."/>
            <person name="Volff J.-N."/>
            <person name="Guigo R."/>
            <person name="Zody M.C."/>
            <person name="Mesirov J."/>
            <person name="Lindblad-Toh K."/>
            <person name="Birren B."/>
            <person name="Nusbaum C."/>
            <person name="Kahn D."/>
            <person name="Robinson-Rechavi M."/>
            <person name="Laudet V."/>
            <person name="Schachter V."/>
            <person name="Quetier F."/>
            <person name="Saurin W."/>
            <person name="Scarpelli C."/>
            <person name="Wincker P."/>
            <person name="Lander E.S."/>
            <person name="Weissenbach J."/>
            <person name="Roest Crollius H."/>
        </authorList>
    </citation>
    <scope>NUCLEOTIDE SEQUENCE [LARGE SCALE GENOMIC DNA]</scope>
</reference>
<dbReference type="AlphaFoldDB" id="Q4TCK2"/>
<comment type="caution">
    <text evidence="2">The sequence shown here is derived from an EMBL/GenBank/DDBJ whole genome shotgun (WGS) entry which is preliminary data.</text>
</comment>
<evidence type="ECO:0000313" key="2">
    <source>
        <dbReference type="EMBL" id="CAF89380.1"/>
    </source>
</evidence>
<evidence type="ECO:0000256" key="1">
    <source>
        <dbReference type="SAM" id="MobiDB-lite"/>
    </source>
</evidence>
<feature type="region of interest" description="Disordered" evidence="1">
    <location>
        <begin position="1"/>
        <end position="242"/>
    </location>
</feature>
<feature type="compositionally biased region" description="Basic and acidic residues" evidence="1">
    <location>
        <begin position="130"/>
        <end position="141"/>
    </location>
</feature>
<sequence>HLQRLHPLFTSLPRKCPRPRPRSPPPVSSWGLAVGPWDRSMSRGDSKAASPRKPPEDRSEPSERSASPRKSEQGYGGSPEEVNKKAQGQRNHRSSSPRKTSKKESDSPGPSKNAVEPQSPRRPAGQQPSREGKDRRLKEEDAAYWSERGAAESADQSPGTTERPRKNKRADQDGSKAQTHREKWGSAEEVNRKDPRSSSSSIQDPNCNGTSTGKKAPITPGPWKVPSSARIQSQWETSHADV</sequence>
<protein>
    <submittedName>
        <fullName evidence="2">(spotted green pufferfish) hypothetical protein</fullName>
    </submittedName>
</protein>
<feature type="compositionally biased region" description="Basic and acidic residues" evidence="1">
    <location>
        <begin position="53"/>
        <end position="63"/>
    </location>
</feature>
<dbReference type="KEGG" id="tng:GSTEN00003267G001"/>
<feature type="compositionally biased region" description="Polar residues" evidence="1">
    <location>
        <begin position="197"/>
        <end position="213"/>
    </location>
</feature>
<feature type="compositionally biased region" description="Basic residues" evidence="1">
    <location>
        <begin position="90"/>
        <end position="101"/>
    </location>
</feature>
<name>Q4TCK2_TETNG</name>
<proteinExistence type="predicted"/>